<keyword evidence="10" id="KW-1185">Reference proteome</keyword>
<feature type="compositionally biased region" description="Basic residues" evidence="8">
    <location>
        <begin position="292"/>
        <end position="317"/>
    </location>
</feature>
<dbReference type="Proteomes" id="UP001153636">
    <property type="component" value="Chromosome 2"/>
</dbReference>
<dbReference type="EMBL" id="OV651814">
    <property type="protein sequence ID" value="CAH1106533.1"/>
    <property type="molecule type" value="Genomic_DNA"/>
</dbReference>
<evidence type="ECO:0000256" key="7">
    <source>
        <dbReference type="SAM" id="Coils"/>
    </source>
</evidence>
<dbReference type="Pfam" id="PF05890">
    <property type="entry name" value="Ebp2"/>
    <property type="match status" value="1"/>
</dbReference>
<evidence type="ECO:0000256" key="5">
    <source>
        <dbReference type="ARBA" id="ARBA00023054"/>
    </source>
</evidence>
<evidence type="ECO:0000256" key="2">
    <source>
        <dbReference type="ARBA" id="ARBA00004604"/>
    </source>
</evidence>
<name>A0A9P0GAY1_9CUCU</name>
<dbReference type="GO" id="GO:0006364">
    <property type="term" value="P:rRNA processing"/>
    <property type="evidence" value="ECO:0007669"/>
    <property type="project" value="TreeGrafter"/>
</dbReference>
<proteinExistence type="inferred from homology"/>
<evidence type="ECO:0000256" key="8">
    <source>
        <dbReference type="SAM" id="MobiDB-lite"/>
    </source>
</evidence>
<dbReference type="AlphaFoldDB" id="A0A9P0GAY1"/>
<evidence type="ECO:0000256" key="3">
    <source>
        <dbReference type="ARBA" id="ARBA00007336"/>
    </source>
</evidence>
<dbReference type="PANTHER" id="PTHR13028">
    <property type="entry name" value="RRNA PROCESSING PROTEIN EBNA1-BINDING PROTEIN-RELATED"/>
    <property type="match status" value="1"/>
</dbReference>
<feature type="region of interest" description="Disordered" evidence="8">
    <location>
        <begin position="239"/>
        <end position="317"/>
    </location>
</feature>
<protein>
    <submittedName>
        <fullName evidence="9">Uncharacterized protein</fullName>
    </submittedName>
</protein>
<evidence type="ECO:0000313" key="10">
    <source>
        <dbReference type="Proteomes" id="UP001153636"/>
    </source>
</evidence>
<organism evidence="9 10">
    <name type="scientific">Psylliodes chrysocephalus</name>
    <dbReference type="NCBI Taxonomy" id="3402493"/>
    <lineage>
        <taxon>Eukaryota</taxon>
        <taxon>Metazoa</taxon>
        <taxon>Ecdysozoa</taxon>
        <taxon>Arthropoda</taxon>
        <taxon>Hexapoda</taxon>
        <taxon>Insecta</taxon>
        <taxon>Pterygota</taxon>
        <taxon>Neoptera</taxon>
        <taxon>Endopterygota</taxon>
        <taxon>Coleoptera</taxon>
        <taxon>Polyphaga</taxon>
        <taxon>Cucujiformia</taxon>
        <taxon>Chrysomeloidea</taxon>
        <taxon>Chrysomelidae</taxon>
        <taxon>Galerucinae</taxon>
        <taxon>Alticini</taxon>
        <taxon>Psylliodes</taxon>
    </lineage>
</organism>
<evidence type="ECO:0000256" key="6">
    <source>
        <dbReference type="ARBA" id="ARBA00023242"/>
    </source>
</evidence>
<gene>
    <name evidence="9" type="ORF">PSYICH_LOCUS6605</name>
</gene>
<keyword evidence="5 7" id="KW-0175">Coiled coil</keyword>
<reference evidence="9" key="1">
    <citation type="submission" date="2022-01" db="EMBL/GenBank/DDBJ databases">
        <authorList>
            <person name="King R."/>
        </authorList>
    </citation>
    <scope>NUCLEOTIDE SEQUENCE</scope>
</reference>
<evidence type="ECO:0000313" key="9">
    <source>
        <dbReference type="EMBL" id="CAH1106533.1"/>
    </source>
</evidence>
<dbReference type="OrthoDB" id="443772at2759"/>
<dbReference type="GO" id="GO:0030687">
    <property type="term" value="C:preribosome, large subunit precursor"/>
    <property type="evidence" value="ECO:0007669"/>
    <property type="project" value="TreeGrafter"/>
</dbReference>
<evidence type="ECO:0000256" key="4">
    <source>
        <dbReference type="ARBA" id="ARBA00022517"/>
    </source>
</evidence>
<dbReference type="PANTHER" id="PTHR13028:SF0">
    <property type="entry name" value="RRNA-PROCESSING PROTEIN EBP2-RELATED"/>
    <property type="match status" value="1"/>
</dbReference>
<comment type="subcellular location">
    <subcellularLocation>
        <location evidence="2">Nucleus</location>
        <location evidence="2">Nucleolus</location>
    </subcellularLocation>
</comment>
<dbReference type="GO" id="GO:0005730">
    <property type="term" value="C:nucleolus"/>
    <property type="evidence" value="ECO:0007669"/>
    <property type="project" value="UniProtKB-SubCell"/>
</dbReference>
<dbReference type="InterPro" id="IPR008610">
    <property type="entry name" value="Ebp2"/>
</dbReference>
<comment type="similarity">
    <text evidence="3">Belongs to the EBP2 family.</text>
</comment>
<dbReference type="GO" id="GO:0042273">
    <property type="term" value="P:ribosomal large subunit biogenesis"/>
    <property type="evidence" value="ECO:0007669"/>
    <property type="project" value="TreeGrafter"/>
</dbReference>
<feature type="coiled-coil region" evidence="7">
    <location>
        <begin position="147"/>
        <end position="177"/>
    </location>
</feature>
<comment type="function">
    <text evidence="1">Required for the processing of the 27S pre-rRNA.</text>
</comment>
<keyword evidence="6" id="KW-0539">Nucleus</keyword>
<evidence type="ECO:0000256" key="1">
    <source>
        <dbReference type="ARBA" id="ARBA00003387"/>
    </source>
</evidence>
<keyword evidence="4" id="KW-0690">Ribosome biogenesis</keyword>
<sequence length="317" mass="36777">MSSDSELSDSDVELQEALLEGRLKPGLNKVEKVPKKFINNVSGLKQKVEELKLNLPWIERLDCTSSQAPLAPEFAAQMLIHEEKRSNQLKNNKKLPQFSPSEDPVLNDFKREIMFQRQAQATILEAIPKLKAMGISTKRPDDYFAEMAKTDAHMHKIREQLQKKQEQQKRIERVKQLRQQRKDGKMLQIQTKLQRSQEKKEMLAQVKKVRKGVSKNLDFLDGKNKPSKKIIEKRKMKDKKFGFGGKKRGMKKNTRESAGDISEYKSPGKPGKKFNQNQPGQKFNQNQARQKFTNKNKGKSNRMGKNRRMKMKTKSKK</sequence>
<dbReference type="GO" id="GO:0034399">
    <property type="term" value="C:nuclear periphery"/>
    <property type="evidence" value="ECO:0007669"/>
    <property type="project" value="TreeGrafter"/>
</dbReference>
<feature type="compositionally biased region" description="Polar residues" evidence="8">
    <location>
        <begin position="274"/>
        <end position="291"/>
    </location>
</feature>
<accession>A0A9P0GAY1</accession>